<sequence length="273" mass="29424">MARLALEFQALWGAVLAYVGAGAAGLAGVVLRRLPARLVLGLLLAGIALHTLSLGLRWARLGHGPFTSLFEILSSGVWGFAAAYAAAFAWLRVMRPTVVVVMPVLYLMLGWMIRAGAHDTVLPPTYETVWLYVHVALSKLFQGTLLVAAGVAGVVLARRAGLRGGLLAAMPADEALTELAYRFMAVALVFDSLMLVAGAVWAQDAWGRWWAWDPLETWSFLTWLTLGFALHTRVTLRPGPVLSAAMVWAVFALAFLTFFGVPFVSQAPHKGAV</sequence>
<evidence type="ECO:0000313" key="8">
    <source>
        <dbReference type="EMBL" id="ROR32912.1"/>
    </source>
</evidence>
<dbReference type="GO" id="GO:0020037">
    <property type="term" value="F:heme binding"/>
    <property type="evidence" value="ECO:0007669"/>
    <property type="project" value="InterPro"/>
</dbReference>
<dbReference type="PANTHER" id="PTHR30071:SF1">
    <property type="entry name" value="CYTOCHROME B_B6 PROTEIN-RELATED"/>
    <property type="match status" value="1"/>
</dbReference>
<dbReference type="InterPro" id="IPR002541">
    <property type="entry name" value="Cyt_c_assembly"/>
</dbReference>
<keyword evidence="4 6" id="KW-1133">Transmembrane helix</keyword>
<proteinExistence type="predicted"/>
<dbReference type="RefSeq" id="WP_211331957.1">
    <property type="nucleotide sequence ID" value="NZ_RJVI01000002.1"/>
</dbReference>
<evidence type="ECO:0000256" key="4">
    <source>
        <dbReference type="ARBA" id="ARBA00022989"/>
    </source>
</evidence>
<keyword evidence="3" id="KW-0201">Cytochrome c-type biogenesis</keyword>
<feature type="transmembrane region" description="Helical" evidence="6">
    <location>
        <begin position="38"/>
        <end position="60"/>
    </location>
</feature>
<dbReference type="AlphaFoldDB" id="A0A3N1Y5M1"/>
<reference evidence="8 9" key="1">
    <citation type="submission" date="2018-11" db="EMBL/GenBank/DDBJ databases">
        <title>Genomic Encyclopedia of Type Strains, Phase IV (KMG-IV): sequencing the most valuable type-strain genomes for metagenomic binning, comparative biology and taxonomic classification.</title>
        <authorList>
            <person name="Goeker M."/>
        </authorList>
    </citation>
    <scope>NUCLEOTIDE SEQUENCE [LARGE SCALE GENOMIC DNA]</scope>
    <source>
        <strain evidence="8 9">DSM 100275</strain>
    </source>
</reference>
<evidence type="ECO:0000256" key="3">
    <source>
        <dbReference type="ARBA" id="ARBA00022748"/>
    </source>
</evidence>
<gene>
    <name evidence="8" type="ORF">EDC57_2127</name>
</gene>
<comment type="caution">
    <text evidence="8">The sequence shown here is derived from an EMBL/GenBank/DDBJ whole genome shotgun (WGS) entry which is preliminary data.</text>
</comment>
<comment type="subcellular location">
    <subcellularLocation>
        <location evidence="1">Membrane</location>
        <topology evidence="1">Multi-pass membrane protein</topology>
    </subcellularLocation>
</comment>
<name>A0A3N1Y5M1_9GAMM</name>
<feature type="transmembrane region" description="Helical" evidence="6">
    <location>
        <begin position="179"/>
        <end position="203"/>
    </location>
</feature>
<dbReference type="InterPro" id="IPR045062">
    <property type="entry name" value="Cyt_c_biogenesis_CcsA/CcmC"/>
</dbReference>
<dbReference type="PANTHER" id="PTHR30071">
    <property type="entry name" value="HEME EXPORTER PROTEIN C"/>
    <property type="match status" value="1"/>
</dbReference>
<dbReference type="EMBL" id="RJVI01000002">
    <property type="protein sequence ID" value="ROR32912.1"/>
    <property type="molecule type" value="Genomic_DNA"/>
</dbReference>
<feature type="transmembrane region" description="Helical" evidence="6">
    <location>
        <begin position="209"/>
        <end position="230"/>
    </location>
</feature>
<dbReference type="Proteomes" id="UP000276634">
    <property type="component" value="Unassembled WGS sequence"/>
</dbReference>
<evidence type="ECO:0000259" key="7">
    <source>
        <dbReference type="Pfam" id="PF01578"/>
    </source>
</evidence>
<organism evidence="8 9">
    <name type="scientific">Inmirania thermothiophila</name>
    <dbReference type="NCBI Taxonomy" id="1750597"/>
    <lineage>
        <taxon>Bacteria</taxon>
        <taxon>Pseudomonadati</taxon>
        <taxon>Pseudomonadota</taxon>
        <taxon>Gammaproteobacteria</taxon>
        <taxon>Chromatiales</taxon>
        <taxon>Ectothiorhodospiraceae</taxon>
        <taxon>Inmirania</taxon>
    </lineage>
</organism>
<feature type="domain" description="Cytochrome c assembly protein" evidence="7">
    <location>
        <begin position="77"/>
        <end position="266"/>
    </location>
</feature>
<evidence type="ECO:0000256" key="6">
    <source>
        <dbReference type="SAM" id="Phobius"/>
    </source>
</evidence>
<keyword evidence="9" id="KW-1185">Reference proteome</keyword>
<keyword evidence="5 6" id="KW-0472">Membrane</keyword>
<protein>
    <submittedName>
        <fullName evidence="8">ABC-type transport system involved in cytochrome c biogenesis permease subunit</fullName>
    </submittedName>
</protein>
<keyword evidence="2 6" id="KW-0812">Transmembrane</keyword>
<evidence type="ECO:0000256" key="1">
    <source>
        <dbReference type="ARBA" id="ARBA00004141"/>
    </source>
</evidence>
<evidence type="ECO:0000256" key="5">
    <source>
        <dbReference type="ARBA" id="ARBA00023136"/>
    </source>
</evidence>
<dbReference type="GO" id="GO:0005886">
    <property type="term" value="C:plasma membrane"/>
    <property type="evidence" value="ECO:0007669"/>
    <property type="project" value="TreeGrafter"/>
</dbReference>
<evidence type="ECO:0000313" key="9">
    <source>
        <dbReference type="Proteomes" id="UP000276634"/>
    </source>
</evidence>
<feature type="transmembrane region" description="Helical" evidence="6">
    <location>
        <begin position="98"/>
        <end position="117"/>
    </location>
</feature>
<feature type="transmembrane region" description="Helical" evidence="6">
    <location>
        <begin position="129"/>
        <end position="158"/>
    </location>
</feature>
<dbReference type="Pfam" id="PF01578">
    <property type="entry name" value="Cytochrom_C_asm"/>
    <property type="match status" value="1"/>
</dbReference>
<feature type="transmembrane region" description="Helical" evidence="6">
    <location>
        <begin position="12"/>
        <end position="31"/>
    </location>
</feature>
<dbReference type="GO" id="GO:0017004">
    <property type="term" value="P:cytochrome complex assembly"/>
    <property type="evidence" value="ECO:0007669"/>
    <property type="project" value="UniProtKB-KW"/>
</dbReference>
<feature type="transmembrane region" description="Helical" evidence="6">
    <location>
        <begin position="72"/>
        <end position="91"/>
    </location>
</feature>
<accession>A0A3N1Y5M1</accession>
<evidence type="ECO:0000256" key="2">
    <source>
        <dbReference type="ARBA" id="ARBA00022692"/>
    </source>
</evidence>
<feature type="transmembrane region" description="Helical" evidence="6">
    <location>
        <begin position="242"/>
        <end position="264"/>
    </location>
</feature>